<name>A0A419TB59_9FIRM</name>
<protein>
    <submittedName>
        <fullName evidence="2">Uncharacterized protein</fullName>
    </submittedName>
</protein>
<organism evidence="2 3">
    <name type="scientific">Thermohalobacter berrensis</name>
    <dbReference type="NCBI Taxonomy" id="99594"/>
    <lineage>
        <taxon>Bacteria</taxon>
        <taxon>Bacillati</taxon>
        <taxon>Bacillota</taxon>
        <taxon>Tissierellia</taxon>
        <taxon>Tissierellales</taxon>
        <taxon>Thermohalobacteraceae</taxon>
        <taxon>Thermohalobacter</taxon>
    </lineage>
</organism>
<gene>
    <name evidence="2" type="ORF">BET03_02395</name>
</gene>
<proteinExistence type="predicted"/>
<dbReference type="Proteomes" id="UP000284177">
    <property type="component" value="Unassembled WGS sequence"/>
</dbReference>
<keyword evidence="1" id="KW-1133">Transmembrane helix</keyword>
<keyword evidence="3" id="KW-1185">Reference proteome</keyword>
<keyword evidence="1" id="KW-0472">Membrane</keyword>
<dbReference type="EMBL" id="MCIB01000001">
    <property type="protein sequence ID" value="RKD34695.1"/>
    <property type="molecule type" value="Genomic_DNA"/>
</dbReference>
<reference evidence="2 3" key="1">
    <citation type="submission" date="2016-08" db="EMBL/GenBank/DDBJ databases">
        <title>Novel Firmicutes and Novel Genomes.</title>
        <authorList>
            <person name="Poppleton D.I."/>
            <person name="Gribaldo S."/>
        </authorList>
    </citation>
    <scope>NUCLEOTIDE SEQUENCE [LARGE SCALE GENOMIC DNA]</scope>
    <source>
        <strain evidence="2 3">CTT3</strain>
    </source>
</reference>
<feature type="transmembrane region" description="Helical" evidence="1">
    <location>
        <begin position="5"/>
        <end position="21"/>
    </location>
</feature>
<comment type="caution">
    <text evidence="2">The sequence shown here is derived from an EMBL/GenBank/DDBJ whole genome shotgun (WGS) entry which is preliminary data.</text>
</comment>
<feature type="transmembrane region" description="Helical" evidence="1">
    <location>
        <begin position="27"/>
        <end position="46"/>
    </location>
</feature>
<dbReference type="RefSeq" id="WP_120166856.1">
    <property type="nucleotide sequence ID" value="NZ_MCIB01000001.1"/>
</dbReference>
<evidence type="ECO:0000313" key="2">
    <source>
        <dbReference type="EMBL" id="RKD34695.1"/>
    </source>
</evidence>
<evidence type="ECO:0000313" key="3">
    <source>
        <dbReference type="Proteomes" id="UP000284177"/>
    </source>
</evidence>
<keyword evidence="1" id="KW-0812">Transmembrane</keyword>
<evidence type="ECO:0000256" key="1">
    <source>
        <dbReference type="SAM" id="Phobius"/>
    </source>
</evidence>
<sequence>MKNILSWAVVLSFILLFLAGISHVFVIIGLTLGIISVVGLIIILIIERIKDREKEDEEDIDKY</sequence>
<dbReference type="AlphaFoldDB" id="A0A419TB59"/>
<accession>A0A419TB59</accession>